<dbReference type="InterPro" id="IPR004089">
    <property type="entry name" value="MCPsignal_dom"/>
</dbReference>
<dbReference type="SMART" id="SM00283">
    <property type="entry name" value="MA"/>
    <property type="match status" value="1"/>
</dbReference>
<comment type="subcellular location">
    <subcellularLocation>
        <location evidence="1">Cell membrane</location>
    </subcellularLocation>
</comment>
<accession>A0A4R8LWM2</accession>
<feature type="transmembrane region" description="Helical" evidence="7">
    <location>
        <begin position="33"/>
        <end position="55"/>
    </location>
</feature>
<dbReference type="GO" id="GO:0005886">
    <property type="term" value="C:plasma membrane"/>
    <property type="evidence" value="ECO:0007669"/>
    <property type="project" value="UniProtKB-SubCell"/>
</dbReference>
<feature type="domain" description="HAMP" evidence="9">
    <location>
        <begin position="228"/>
        <end position="281"/>
    </location>
</feature>
<dbReference type="SMART" id="SM00304">
    <property type="entry name" value="HAMP"/>
    <property type="match status" value="1"/>
</dbReference>
<gene>
    <name evidence="10" type="ORF">C7445_10178</name>
</gene>
<evidence type="ECO:0000256" key="5">
    <source>
        <dbReference type="ARBA" id="ARBA00029447"/>
    </source>
</evidence>
<proteinExistence type="inferred from homology"/>
<dbReference type="AlphaFoldDB" id="A0A4R8LWM2"/>
<feature type="domain" description="Methyl-accepting transducer" evidence="8">
    <location>
        <begin position="300"/>
        <end position="571"/>
    </location>
</feature>
<evidence type="ECO:0000256" key="6">
    <source>
        <dbReference type="PROSITE-ProRule" id="PRU00284"/>
    </source>
</evidence>
<protein>
    <submittedName>
        <fullName evidence="10">Methyl-accepting chemotaxis protein</fullName>
    </submittedName>
</protein>
<evidence type="ECO:0000256" key="2">
    <source>
        <dbReference type="ARBA" id="ARBA00022475"/>
    </source>
</evidence>
<dbReference type="OrthoDB" id="2168386at2"/>
<comment type="similarity">
    <text evidence="5">Belongs to the methyl-accepting chemotaxis (MCP) protein family.</text>
</comment>
<dbReference type="Pfam" id="PF12729">
    <property type="entry name" value="4HB_MCP_1"/>
    <property type="match status" value="1"/>
</dbReference>
<evidence type="ECO:0000313" key="10">
    <source>
        <dbReference type="EMBL" id="TDY51086.1"/>
    </source>
</evidence>
<evidence type="ECO:0000259" key="8">
    <source>
        <dbReference type="PROSITE" id="PS50111"/>
    </source>
</evidence>
<dbReference type="Proteomes" id="UP000294581">
    <property type="component" value="Unassembled WGS sequence"/>
</dbReference>
<keyword evidence="4 6" id="KW-0807">Transducer</keyword>
<keyword evidence="3 7" id="KW-0472">Membrane</keyword>
<feature type="transmembrane region" description="Helical" evidence="7">
    <location>
        <begin position="205"/>
        <end position="230"/>
    </location>
</feature>
<sequence>MNKQTGVRIVQSWNSIRAQITRLTPRLRIRQKFMVNTALMTVLIVAIGVANGVIVQKIHASIANMESAEQVLNMIRQFDYDIRSADSDAAIYLLAPNGPEAQYQLQAYNADASQVQADLKALQKMHISSQDQAILNLFESEWQPILSQNKTAFQEANTDLAQAQTYFTTNTIQPLIQSLMQFTDDEQSLRDAARSQVDALLKQTVLWNVLIAVVAIAIGFGGGWILSVVITKPILRMRKLAFELSKGNLKVEELKMTSRDELADLANVLNTLAANLRTLILGIAEASEHVAASSEELSASSDEMMHATEEIAQSIEQVAAGAAKQMDEINQTSSSVQTVIREIDKVSELAGELHTTAATTQEQAGTGAGMMESMAHQMETIRMRADRAADLIERLAEQSADIRHIVETIASIADQTNLLALNAAIEAARAGEHGRGFGVVAEEVRNLAQGSAAAAREITQIINSLMDATQETVRSISDVTSEVQEGTVLAGQTKETFARIRQSMDAVGERVDVVTEATRTIANRSVGMATYMEAVVQLAQTAAAESQSVVAASQTQSGSMEEIAATAGSLSDRAQELQALIGRFQM</sequence>
<dbReference type="PROSITE" id="PS50885">
    <property type="entry name" value="HAMP"/>
    <property type="match status" value="1"/>
</dbReference>
<dbReference type="PROSITE" id="PS50111">
    <property type="entry name" value="CHEMOTAXIS_TRANSDUC_2"/>
    <property type="match status" value="1"/>
</dbReference>
<evidence type="ECO:0000256" key="3">
    <source>
        <dbReference type="ARBA" id="ARBA00023136"/>
    </source>
</evidence>
<evidence type="ECO:0000256" key="7">
    <source>
        <dbReference type="SAM" id="Phobius"/>
    </source>
</evidence>
<keyword evidence="2" id="KW-1003">Cell membrane</keyword>
<evidence type="ECO:0000259" key="9">
    <source>
        <dbReference type="PROSITE" id="PS50885"/>
    </source>
</evidence>
<dbReference type="RefSeq" id="WP_134158077.1">
    <property type="nucleotide sequence ID" value="NZ_SORF01000001.1"/>
</dbReference>
<name>A0A4R8LWM2_9BACL</name>
<dbReference type="Gene3D" id="1.10.287.950">
    <property type="entry name" value="Methyl-accepting chemotaxis protein"/>
    <property type="match status" value="1"/>
</dbReference>
<dbReference type="Pfam" id="PF00672">
    <property type="entry name" value="HAMP"/>
    <property type="match status" value="1"/>
</dbReference>
<dbReference type="PANTHER" id="PTHR32089:SF112">
    <property type="entry name" value="LYSOZYME-LIKE PROTEIN-RELATED"/>
    <property type="match status" value="1"/>
</dbReference>
<dbReference type="InterPro" id="IPR003660">
    <property type="entry name" value="HAMP_dom"/>
</dbReference>
<dbReference type="CDD" id="cd06225">
    <property type="entry name" value="HAMP"/>
    <property type="match status" value="1"/>
</dbReference>
<keyword evidence="11" id="KW-1185">Reference proteome</keyword>
<dbReference type="PANTHER" id="PTHR32089">
    <property type="entry name" value="METHYL-ACCEPTING CHEMOTAXIS PROTEIN MCPB"/>
    <property type="match status" value="1"/>
</dbReference>
<keyword evidence="7" id="KW-0812">Transmembrane</keyword>
<dbReference type="EMBL" id="SORF01000001">
    <property type="protein sequence ID" value="TDY51086.1"/>
    <property type="molecule type" value="Genomic_DNA"/>
</dbReference>
<dbReference type="InterPro" id="IPR024478">
    <property type="entry name" value="HlyB_4HB_MCP"/>
</dbReference>
<evidence type="ECO:0000256" key="1">
    <source>
        <dbReference type="ARBA" id="ARBA00004236"/>
    </source>
</evidence>
<comment type="caution">
    <text evidence="10">The sequence shown here is derived from an EMBL/GenBank/DDBJ whole genome shotgun (WGS) entry which is preliminary data.</text>
</comment>
<dbReference type="GO" id="GO:0007165">
    <property type="term" value="P:signal transduction"/>
    <property type="evidence" value="ECO:0007669"/>
    <property type="project" value="UniProtKB-KW"/>
</dbReference>
<keyword evidence="7" id="KW-1133">Transmembrane helix</keyword>
<evidence type="ECO:0000313" key="11">
    <source>
        <dbReference type="Proteomes" id="UP000294581"/>
    </source>
</evidence>
<reference evidence="10 11" key="1">
    <citation type="submission" date="2019-03" db="EMBL/GenBank/DDBJ databases">
        <title>Genomic Encyclopedia of Type Strains, Phase IV (KMG-IV): sequencing the most valuable type-strain genomes for metagenomic binning, comparative biology and taxonomic classification.</title>
        <authorList>
            <person name="Goeker M."/>
        </authorList>
    </citation>
    <scope>NUCLEOTIDE SEQUENCE [LARGE SCALE GENOMIC DNA]</scope>
    <source>
        <strain evidence="10 11">DSM 17974</strain>
    </source>
</reference>
<dbReference type="Pfam" id="PF00015">
    <property type="entry name" value="MCPsignal"/>
    <property type="match status" value="1"/>
</dbReference>
<dbReference type="SUPFAM" id="SSF58104">
    <property type="entry name" value="Methyl-accepting chemotaxis protein (MCP) signaling domain"/>
    <property type="match status" value="1"/>
</dbReference>
<dbReference type="CDD" id="cd11386">
    <property type="entry name" value="MCP_signal"/>
    <property type="match status" value="1"/>
</dbReference>
<organism evidence="10 11">
    <name type="scientific">Alicyclobacillus sacchari</name>
    <dbReference type="NCBI Taxonomy" id="392010"/>
    <lineage>
        <taxon>Bacteria</taxon>
        <taxon>Bacillati</taxon>
        <taxon>Bacillota</taxon>
        <taxon>Bacilli</taxon>
        <taxon>Bacillales</taxon>
        <taxon>Alicyclobacillaceae</taxon>
        <taxon>Alicyclobacillus</taxon>
    </lineage>
</organism>
<evidence type="ECO:0000256" key="4">
    <source>
        <dbReference type="ARBA" id="ARBA00023224"/>
    </source>
</evidence>